<dbReference type="AlphaFoldDB" id="A0ABD5RWL7"/>
<dbReference type="GO" id="GO:0016878">
    <property type="term" value="F:acid-thiol ligase activity"/>
    <property type="evidence" value="ECO:0007669"/>
    <property type="project" value="UniProtKB-ARBA"/>
</dbReference>
<dbReference type="InterPro" id="IPR045851">
    <property type="entry name" value="AMP-bd_C_sf"/>
</dbReference>
<keyword evidence="5" id="KW-1185">Reference proteome</keyword>
<dbReference type="Pfam" id="PF00501">
    <property type="entry name" value="AMP-binding"/>
    <property type="match status" value="1"/>
</dbReference>
<evidence type="ECO:0000256" key="1">
    <source>
        <dbReference type="SAM" id="MobiDB-lite"/>
    </source>
</evidence>
<comment type="caution">
    <text evidence="4">The sequence shown here is derived from an EMBL/GenBank/DDBJ whole genome shotgun (WGS) entry which is preliminary data.</text>
</comment>
<dbReference type="EMBL" id="JBHSWU010000057">
    <property type="protein sequence ID" value="MFC6723849.1"/>
    <property type="molecule type" value="Genomic_DNA"/>
</dbReference>
<dbReference type="PROSITE" id="PS00455">
    <property type="entry name" value="AMP_BINDING"/>
    <property type="match status" value="1"/>
</dbReference>
<dbReference type="Gene3D" id="3.30.300.30">
    <property type="match status" value="1"/>
</dbReference>
<organism evidence="4 5">
    <name type="scientific">Halobium palmae</name>
    <dbReference type="NCBI Taxonomy" id="1776492"/>
    <lineage>
        <taxon>Archaea</taxon>
        <taxon>Methanobacteriati</taxon>
        <taxon>Methanobacteriota</taxon>
        <taxon>Stenosarchaea group</taxon>
        <taxon>Halobacteria</taxon>
        <taxon>Halobacteriales</taxon>
        <taxon>Haloferacaceae</taxon>
        <taxon>Halobium</taxon>
    </lineage>
</organism>
<feature type="domain" description="AMP-dependent synthetase/ligase" evidence="2">
    <location>
        <begin position="19"/>
        <end position="374"/>
    </location>
</feature>
<dbReference type="InterPro" id="IPR025110">
    <property type="entry name" value="AMP-bd_C"/>
</dbReference>
<evidence type="ECO:0000259" key="3">
    <source>
        <dbReference type="Pfam" id="PF13193"/>
    </source>
</evidence>
<dbReference type="InterPro" id="IPR000873">
    <property type="entry name" value="AMP-dep_synth/lig_dom"/>
</dbReference>
<dbReference type="SUPFAM" id="SSF56801">
    <property type="entry name" value="Acetyl-CoA synthetase-like"/>
    <property type="match status" value="1"/>
</dbReference>
<dbReference type="Pfam" id="PF13193">
    <property type="entry name" value="AMP-binding_C"/>
    <property type="match status" value="1"/>
</dbReference>
<gene>
    <name evidence="4" type="ORF">ACFQE1_05550</name>
</gene>
<proteinExistence type="predicted"/>
<dbReference type="PANTHER" id="PTHR43767:SF1">
    <property type="entry name" value="NONRIBOSOMAL PEPTIDE SYNTHASE PES1 (EUROFUNG)-RELATED"/>
    <property type="match status" value="1"/>
</dbReference>
<dbReference type="PANTHER" id="PTHR43767">
    <property type="entry name" value="LONG-CHAIN-FATTY-ACID--COA LIGASE"/>
    <property type="match status" value="1"/>
</dbReference>
<evidence type="ECO:0000313" key="5">
    <source>
        <dbReference type="Proteomes" id="UP001596328"/>
    </source>
</evidence>
<dbReference type="Proteomes" id="UP001596328">
    <property type="component" value="Unassembled WGS sequence"/>
</dbReference>
<evidence type="ECO:0000313" key="4">
    <source>
        <dbReference type="EMBL" id="MFC6723849.1"/>
    </source>
</evidence>
<protein>
    <submittedName>
        <fullName evidence="4">Class I adenylate-forming enzyme family protein</fullName>
    </submittedName>
</protein>
<evidence type="ECO:0000259" key="2">
    <source>
        <dbReference type="Pfam" id="PF00501"/>
    </source>
</evidence>
<dbReference type="Gene3D" id="3.40.50.12780">
    <property type="entry name" value="N-terminal domain of ligase-like"/>
    <property type="match status" value="1"/>
</dbReference>
<dbReference type="InterPro" id="IPR020845">
    <property type="entry name" value="AMP-binding_CS"/>
</dbReference>
<name>A0ABD5RWL7_9EURY</name>
<sequence length="518" mass="58338">MHHTSTPEVPTVRELSSIAAENNPGKIAFGNGVDGRTVTWREFDDESKRAANAFRNHVAQGDRVALMCENSLEHTTLWNGALKAGCIVSNLHVRESPETLRYCIDELRPRAIVVDEDSSAFFENRVREKLSTDVDVVVNVGEPQADYERGFDSFVADEPATEPDVRVREDDTAVVMWTSGTTGRPKGWCHTNRGLYMRGTTLVDVLEVNRATRQPHVFTPSFAAWYSVVLPALLSGATTYFLSTWDPEEYVRAIDDHDMTTALLVPTMWREVLNLDRFDEYDVSSLRAITSAGEVLDATTLQRLRDEICEVVKNSYASTEAYSTVMMNDELEEGRIESVGKPVPGVQIRIVDREGSYEDVKPTGEVGEIAVKAPDCPVWAWGRTEKTEQVFEDGWWYSGDLGYRDEDGFLYIEGRTDFLIMSKGIKVYPAPVEERLNSHPKVNESAVVGVEDEEFGEKVTAYVYPSDPDVTAEELDEWCLESDELARLERPREYHFVEEALPRTSTGKLDRMSTGDEK</sequence>
<dbReference type="InterPro" id="IPR042099">
    <property type="entry name" value="ANL_N_sf"/>
</dbReference>
<feature type="region of interest" description="Disordered" evidence="1">
    <location>
        <begin position="499"/>
        <end position="518"/>
    </location>
</feature>
<accession>A0ABD5RWL7</accession>
<dbReference type="InterPro" id="IPR050237">
    <property type="entry name" value="ATP-dep_AMP-bd_enzyme"/>
</dbReference>
<reference evidence="4 5" key="1">
    <citation type="journal article" date="2019" name="Int. J. Syst. Evol. Microbiol.">
        <title>The Global Catalogue of Microorganisms (GCM) 10K type strain sequencing project: providing services to taxonomists for standard genome sequencing and annotation.</title>
        <authorList>
            <consortium name="The Broad Institute Genomics Platform"/>
            <consortium name="The Broad Institute Genome Sequencing Center for Infectious Disease"/>
            <person name="Wu L."/>
            <person name="Ma J."/>
        </authorList>
    </citation>
    <scope>NUCLEOTIDE SEQUENCE [LARGE SCALE GENOMIC DNA]</scope>
    <source>
        <strain evidence="4 5">NBRC 111368</strain>
    </source>
</reference>
<feature type="domain" description="AMP-binding enzyme C-terminal" evidence="3">
    <location>
        <begin position="432"/>
        <end position="508"/>
    </location>
</feature>
<feature type="compositionally biased region" description="Basic and acidic residues" evidence="1">
    <location>
        <begin position="508"/>
        <end position="518"/>
    </location>
</feature>